<evidence type="ECO:0000256" key="4">
    <source>
        <dbReference type="ARBA" id="ARBA00022833"/>
    </source>
</evidence>
<feature type="domain" description="Enoyl reductase (ER)" evidence="7">
    <location>
        <begin position="16"/>
        <end position="363"/>
    </location>
</feature>
<reference evidence="8 9" key="1">
    <citation type="submission" date="2016-07" db="EMBL/GenBank/DDBJ databases">
        <title>Pervasive Adenine N6-methylation of Active Genes in Fungi.</title>
        <authorList>
            <consortium name="DOE Joint Genome Institute"/>
            <person name="Mondo S.J."/>
            <person name="Dannebaum R.O."/>
            <person name="Kuo R.C."/>
            <person name="Labutti K."/>
            <person name="Haridas S."/>
            <person name="Kuo A."/>
            <person name="Salamov A."/>
            <person name="Ahrendt S.R."/>
            <person name="Lipzen A."/>
            <person name="Sullivan W."/>
            <person name="Andreopoulos W.B."/>
            <person name="Clum A."/>
            <person name="Lindquist E."/>
            <person name="Daum C."/>
            <person name="Ramamoorthy G.K."/>
            <person name="Gryganskyi A."/>
            <person name="Culley D."/>
            <person name="Magnuson J.K."/>
            <person name="James T.Y."/>
            <person name="O'Malley M.A."/>
            <person name="Stajich J.E."/>
            <person name="Spatafora J.W."/>
            <person name="Visel A."/>
            <person name="Grigoriev I.V."/>
        </authorList>
    </citation>
    <scope>NUCLEOTIDE SEQUENCE [LARGE SCALE GENOMIC DNA]</scope>
    <source>
        <strain evidence="8 9">NRRL 2496</strain>
    </source>
</reference>
<dbReference type="PANTHER" id="PTHR43161">
    <property type="entry name" value="SORBITOL DEHYDROGENASE"/>
    <property type="match status" value="1"/>
</dbReference>
<dbReference type="InterPro" id="IPR002328">
    <property type="entry name" value="ADH_Zn_CS"/>
</dbReference>
<keyword evidence="5" id="KW-0560">Oxidoreductase</keyword>
<dbReference type="GO" id="GO:0006062">
    <property type="term" value="P:sorbitol catabolic process"/>
    <property type="evidence" value="ECO:0007669"/>
    <property type="project" value="TreeGrafter"/>
</dbReference>
<name>A0A1X2HME2_SYNRA</name>
<evidence type="ECO:0000256" key="5">
    <source>
        <dbReference type="ARBA" id="ARBA00023002"/>
    </source>
</evidence>
<evidence type="ECO:0000313" key="8">
    <source>
        <dbReference type="EMBL" id="ORZ00573.1"/>
    </source>
</evidence>
<dbReference type="Pfam" id="PF08240">
    <property type="entry name" value="ADH_N"/>
    <property type="match status" value="1"/>
</dbReference>
<dbReference type="EMBL" id="MCGN01000002">
    <property type="protein sequence ID" value="ORZ00573.1"/>
    <property type="molecule type" value="Genomic_DNA"/>
</dbReference>
<dbReference type="PANTHER" id="PTHR43161:SF9">
    <property type="entry name" value="SORBITOL DEHYDROGENASE"/>
    <property type="match status" value="1"/>
</dbReference>
<dbReference type="Gene3D" id="3.40.50.720">
    <property type="entry name" value="NAD(P)-binding Rossmann-like Domain"/>
    <property type="match status" value="1"/>
</dbReference>
<dbReference type="GO" id="GO:0003939">
    <property type="term" value="F:L-iditol 2-dehydrogenase (NAD+) activity"/>
    <property type="evidence" value="ECO:0007669"/>
    <property type="project" value="TreeGrafter"/>
</dbReference>
<keyword evidence="4 6" id="KW-0862">Zinc</keyword>
<evidence type="ECO:0000313" key="9">
    <source>
        <dbReference type="Proteomes" id="UP000242180"/>
    </source>
</evidence>
<dbReference type="AlphaFoldDB" id="A0A1X2HME2"/>
<comment type="cofactor">
    <cofactor evidence="1 6">
        <name>Zn(2+)</name>
        <dbReference type="ChEBI" id="CHEBI:29105"/>
    </cofactor>
</comment>
<evidence type="ECO:0000256" key="6">
    <source>
        <dbReference type="RuleBase" id="RU361277"/>
    </source>
</evidence>
<dbReference type="CDD" id="cd05285">
    <property type="entry name" value="sorbitol_DH"/>
    <property type="match status" value="1"/>
</dbReference>
<dbReference type="SUPFAM" id="SSF51735">
    <property type="entry name" value="NAD(P)-binding Rossmann-fold domains"/>
    <property type="match status" value="1"/>
</dbReference>
<evidence type="ECO:0000259" key="7">
    <source>
        <dbReference type="SMART" id="SM00829"/>
    </source>
</evidence>
<dbReference type="InterPro" id="IPR020843">
    <property type="entry name" value="ER"/>
</dbReference>
<dbReference type="InParanoid" id="A0A1X2HME2"/>
<comment type="similarity">
    <text evidence="2 6">Belongs to the zinc-containing alcohol dehydrogenase family.</text>
</comment>
<dbReference type="SMART" id="SM00829">
    <property type="entry name" value="PKS_ER"/>
    <property type="match status" value="1"/>
</dbReference>
<keyword evidence="9" id="KW-1185">Reference proteome</keyword>
<dbReference type="Proteomes" id="UP000242180">
    <property type="component" value="Unassembled WGS sequence"/>
</dbReference>
<accession>A0A1X2HME2</accession>
<proteinExistence type="inferred from homology"/>
<dbReference type="SUPFAM" id="SSF50129">
    <property type="entry name" value="GroES-like"/>
    <property type="match status" value="1"/>
</dbReference>
<dbReference type="InterPro" id="IPR011032">
    <property type="entry name" value="GroES-like_sf"/>
</dbReference>
<evidence type="ECO:0000256" key="1">
    <source>
        <dbReference type="ARBA" id="ARBA00001947"/>
    </source>
</evidence>
<dbReference type="Gene3D" id="3.90.180.10">
    <property type="entry name" value="Medium-chain alcohol dehydrogenases, catalytic domain"/>
    <property type="match status" value="1"/>
</dbReference>
<keyword evidence="3 6" id="KW-0479">Metal-binding</keyword>
<dbReference type="OMA" id="HESCGII"/>
<sequence length="370" mass="39830">MVISDKNLAAVLYAPGDLRMEERPVQEPGPNEVQINVRATGICGSDLHYFIDGRIGTRQLDPNNPMVLGHESSGVVTAVGPGVQRLREGDRVAIEPGKACRSCDRCNEGKYNLCPTMKFSASLLNGPNDGTLRRYVCFPEHLCHPLPDTMSYEDGALMEPLSVAVHAVTRTFAALPSEARTVAVLGAGPIGLLVAATAFAKGAKECILFDINESRLVFAKSYLPQVRTMQLPLAPKGDDSLDWARTQLPQILQAQNAGDGYDAVFECTGQDTCIGLSLLLARRGGVTQLIGLGKGRAPMPTDAIVTREVTVLGNFRYANAYPTAIELVQSGALSLRGLVTNRFKLEDTLQAFETAMRGDVGVIKIQIGDF</sequence>
<evidence type="ECO:0000256" key="2">
    <source>
        <dbReference type="ARBA" id="ARBA00008072"/>
    </source>
</evidence>
<dbReference type="InterPro" id="IPR013154">
    <property type="entry name" value="ADH-like_N"/>
</dbReference>
<comment type="caution">
    <text evidence="8">The sequence shown here is derived from an EMBL/GenBank/DDBJ whole genome shotgun (WGS) entry which is preliminary data.</text>
</comment>
<dbReference type="OrthoDB" id="2148442at2759"/>
<dbReference type="GO" id="GO:0008270">
    <property type="term" value="F:zinc ion binding"/>
    <property type="evidence" value="ECO:0007669"/>
    <property type="project" value="InterPro"/>
</dbReference>
<dbReference type="PROSITE" id="PS00059">
    <property type="entry name" value="ADH_ZINC"/>
    <property type="match status" value="1"/>
</dbReference>
<evidence type="ECO:0000256" key="3">
    <source>
        <dbReference type="ARBA" id="ARBA00022723"/>
    </source>
</evidence>
<protein>
    <submittedName>
        <fullName evidence="8">GroES-like protein</fullName>
    </submittedName>
</protein>
<dbReference type="InterPro" id="IPR013149">
    <property type="entry name" value="ADH-like_C"/>
</dbReference>
<dbReference type="InterPro" id="IPR036291">
    <property type="entry name" value="NAD(P)-bd_dom_sf"/>
</dbReference>
<dbReference type="InterPro" id="IPR045306">
    <property type="entry name" value="SDH-like"/>
</dbReference>
<organism evidence="8 9">
    <name type="scientific">Syncephalastrum racemosum</name>
    <name type="common">Filamentous fungus</name>
    <dbReference type="NCBI Taxonomy" id="13706"/>
    <lineage>
        <taxon>Eukaryota</taxon>
        <taxon>Fungi</taxon>
        <taxon>Fungi incertae sedis</taxon>
        <taxon>Mucoromycota</taxon>
        <taxon>Mucoromycotina</taxon>
        <taxon>Mucoromycetes</taxon>
        <taxon>Mucorales</taxon>
        <taxon>Syncephalastraceae</taxon>
        <taxon>Syncephalastrum</taxon>
    </lineage>
</organism>
<dbReference type="Pfam" id="PF00107">
    <property type="entry name" value="ADH_zinc_N"/>
    <property type="match status" value="1"/>
</dbReference>
<dbReference type="STRING" id="13706.A0A1X2HME2"/>
<gene>
    <name evidence="8" type="ORF">BCR43DRAFT_452602</name>
</gene>